<sequence>MHALLLPFGSHGDVHPFVGLGLELKRRGHRVTLATSAHFAGLAERQGLEFVPFGTEEDYEYVTTHPDLLNPRRSFNVLTHDGVGRILREQYRLIERLHHEGDLVVVANAFGFAARTAQESLGIKLVTVHLQPSMLWSDYQSPALYGITANAPRWVRRFQLWFGRNVVVDPAVRGVTDELRSELRLPPVRNTFRWWNSPDSVLGLWPEWYGPSQPDWPRQLTLTSFPLWDENQEAELPANLQQFLNRHPQPIVFTPGTANRQAASFVREAVAACDMIKRPAILLTRFGENRPKSLPESINLVDYVPLSELLPHVSAIVHPGGIGTVAQAIAAGVRQLIVPIANDQPDNASRLERLAIGLTVPMPRFNRRGAADALRQLLADEQMQRRAEELSRRLSASEGLRRAADAVERL</sequence>
<dbReference type="GO" id="GO:0008194">
    <property type="term" value="F:UDP-glycosyltransferase activity"/>
    <property type="evidence" value="ECO:0007669"/>
    <property type="project" value="InterPro"/>
</dbReference>
<name>A0A517R7I1_9PLAN</name>
<dbReference type="InterPro" id="IPR050426">
    <property type="entry name" value="Glycosyltransferase_28"/>
</dbReference>
<keyword evidence="4" id="KW-1185">Reference proteome</keyword>
<dbReference type="InterPro" id="IPR002213">
    <property type="entry name" value="UDP_glucos_trans"/>
</dbReference>
<protein>
    <submittedName>
        <fullName evidence="3">MurG-like transferase</fullName>
        <ecNumber evidence="3">2.4.1.302</ecNumber>
    </submittedName>
</protein>
<accession>A0A517R7I1</accession>
<dbReference type="Pfam" id="PF06722">
    <property type="entry name" value="EryCIII-like_C"/>
    <property type="match status" value="1"/>
</dbReference>
<dbReference type="Proteomes" id="UP000317318">
    <property type="component" value="Chromosome"/>
</dbReference>
<dbReference type="Gene3D" id="3.40.50.2000">
    <property type="entry name" value="Glycogen Phosphorylase B"/>
    <property type="match status" value="2"/>
</dbReference>
<dbReference type="InterPro" id="IPR010610">
    <property type="entry name" value="EryCIII-like_C"/>
</dbReference>
<dbReference type="Pfam" id="PF03033">
    <property type="entry name" value="Glyco_transf_28"/>
    <property type="match status" value="1"/>
</dbReference>
<feature type="domain" description="Erythromycin biosynthesis protein CIII-like C-terminal" evidence="2">
    <location>
        <begin position="292"/>
        <end position="392"/>
    </location>
</feature>
<keyword evidence="3" id="KW-0328">Glycosyltransferase</keyword>
<dbReference type="GO" id="GO:0005975">
    <property type="term" value="P:carbohydrate metabolic process"/>
    <property type="evidence" value="ECO:0007669"/>
    <property type="project" value="InterPro"/>
</dbReference>
<keyword evidence="3" id="KW-0808">Transferase</keyword>
<dbReference type="EC" id="2.4.1.302" evidence="3"/>
<dbReference type="PANTHER" id="PTHR48050:SF13">
    <property type="entry name" value="STEROL 3-BETA-GLUCOSYLTRANSFERASE UGT80A2"/>
    <property type="match status" value="1"/>
</dbReference>
<dbReference type="KEGG" id="svp:Pan189_42610"/>
<evidence type="ECO:0000313" key="3">
    <source>
        <dbReference type="EMBL" id="QDT39849.1"/>
    </source>
</evidence>
<dbReference type="SUPFAM" id="SSF53756">
    <property type="entry name" value="UDP-Glycosyltransferase/glycogen phosphorylase"/>
    <property type="match status" value="1"/>
</dbReference>
<dbReference type="PANTHER" id="PTHR48050">
    <property type="entry name" value="STEROL 3-BETA-GLUCOSYLTRANSFERASE"/>
    <property type="match status" value="1"/>
</dbReference>
<feature type="domain" description="Glycosyltransferase family 28 N-terminal" evidence="1">
    <location>
        <begin position="5"/>
        <end position="64"/>
    </location>
</feature>
<dbReference type="GO" id="GO:0033072">
    <property type="term" value="P:vancomycin biosynthetic process"/>
    <property type="evidence" value="ECO:0007669"/>
    <property type="project" value="UniProtKB-ARBA"/>
</dbReference>
<dbReference type="RefSeq" id="WP_145365959.1">
    <property type="nucleotide sequence ID" value="NZ_CP036268.1"/>
</dbReference>
<dbReference type="GO" id="GO:0016758">
    <property type="term" value="F:hexosyltransferase activity"/>
    <property type="evidence" value="ECO:0007669"/>
    <property type="project" value="InterPro"/>
</dbReference>
<reference evidence="3 4" key="1">
    <citation type="submission" date="2019-02" db="EMBL/GenBank/DDBJ databases">
        <title>Deep-cultivation of Planctomycetes and their phenomic and genomic characterization uncovers novel biology.</title>
        <authorList>
            <person name="Wiegand S."/>
            <person name="Jogler M."/>
            <person name="Boedeker C."/>
            <person name="Pinto D."/>
            <person name="Vollmers J."/>
            <person name="Rivas-Marin E."/>
            <person name="Kohn T."/>
            <person name="Peeters S.H."/>
            <person name="Heuer A."/>
            <person name="Rast P."/>
            <person name="Oberbeckmann S."/>
            <person name="Bunk B."/>
            <person name="Jeske O."/>
            <person name="Meyerdierks A."/>
            <person name="Storesund J.E."/>
            <person name="Kallscheuer N."/>
            <person name="Luecker S."/>
            <person name="Lage O.M."/>
            <person name="Pohl T."/>
            <person name="Merkel B.J."/>
            <person name="Hornburger P."/>
            <person name="Mueller R.-W."/>
            <person name="Bruemmer F."/>
            <person name="Labrenz M."/>
            <person name="Spormann A.M."/>
            <person name="Op den Camp H."/>
            <person name="Overmann J."/>
            <person name="Amann R."/>
            <person name="Jetten M.S.M."/>
            <person name="Mascher T."/>
            <person name="Medema M.H."/>
            <person name="Devos D.P."/>
            <person name="Kaster A.-K."/>
            <person name="Ovreas L."/>
            <person name="Rohde M."/>
            <person name="Galperin M.Y."/>
            <person name="Jogler C."/>
        </authorList>
    </citation>
    <scope>NUCLEOTIDE SEQUENCE [LARGE SCALE GENOMIC DNA]</scope>
    <source>
        <strain evidence="3 4">Pan189</strain>
    </source>
</reference>
<evidence type="ECO:0000259" key="1">
    <source>
        <dbReference type="Pfam" id="PF03033"/>
    </source>
</evidence>
<dbReference type="OrthoDB" id="9805366at2"/>
<dbReference type="EMBL" id="CP036268">
    <property type="protein sequence ID" value="QDT39849.1"/>
    <property type="molecule type" value="Genomic_DNA"/>
</dbReference>
<gene>
    <name evidence="3" type="ORF">Pan189_42610</name>
</gene>
<evidence type="ECO:0000259" key="2">
    <source>
        <dbReference type="Pfam" id="PF06722"/>
    </source>
</evidence>
<dbReference type="CDD" id="cd03784">
    <property type="entry name" value="GT1_Gtf-like"/>
    <property type="match status" value="1"/>
</dbReference>
<proteinExistence type="predicted"/>
<dbReference type="InterPro" id="IPR004276">
    <property type="entry name" value="GlycoTrans_28_N"/>
</dbReference>
<evidence type="ECO:0000313" key="4">
    <source>
        <dbReference type="Proteomes" id="UP000317318"/>
    </source>
</evidence>
<dbReference type="AlphaFoldDB" id="A0A517R7I1"/>
<organism evidence="3 4">
    <name type="scientific">Stratiformator vulcanicus</name>
    <dbReference type="NCBI Taxonomy" id="2527980"/>
    <lineage>
        <taxon>Bacteria</taxon>
        <taxon>Pseudomonadati</taxon>
        <taxon>Planctomycetota</taxon>
        <taxon>Planctomycetia</taxon>
        <taxon>Planctomycetales</taxon>
        <taxon>Planctomycetaceae</taxon>
        <taxon>Stratiformator</taxon>
    </lineage>
</organism>